<dbReference type="Proteomes" id="UP000198226">
    <property type="component" value="Chromosome I"/>
</dbReference>
<feature type="region of interest" description="Disordered" evidence="1">
    <location>
        <begin position="23"/>
        <end position="54"/>
    </location>
</feature>
<dbReference type="RefSeq" id="WP_157517440.1">
    <property type="nucleotide sequence ID" value="NZ_LRMV01000007.1"/>
</dbReference>
<keyword evidence="3" id="KW-1185">Reference proteome</keyword>
<evidence type="ECO:0000256" key="1">
    <source>
        <dbReference type="SAM" id="MobiDB-lite"/>
    </source>
</evidence>
<evidence type="ECO:0000313" key="3">
    <source>
        <dbReference type="Proteomes" id="UP000198226"/>
    </source>
</evidence>
<dbReference type="AlphaFoldDB" id="A0A1C5ILA0"/>
<organism evidence="2 3">
    <name type="scientific">Micromonospora rifamycinica</name>
    <dbReference type="NCBI Taxonomy" id="291594"/>
    <lineage>
        <taxon>Bacteria</taxon>
        <taxon>Bacillati</taxon>
        <taxon>Actinomycetota</taxon>
        <taxon>Actinomycetes</taxon>
        <taxon>Micromonosporales</taxon>
        <taxon>Micromonosporaceae</taxon>
        <taxon>Micromonospora</taxon>
    </lineage>
</organism>
<sequence length="54" mass="5561">MPDPLLSPTDFRFTADGELVVHWPTTPPDGRPDRAEGAAGPAPQASATTTGDDG</sequence>
<gene>
    <name evidence="2" type="ORF">GA0070623_2651</name>
</gene>
<proteinExistence type="predicted"/>
<reference evidence="3" key="1">
    <citation type="submission" date="2016-06" db="EMBL/GenBank/DDBJ databases">
        <authorList>
            <person name="Varghese N."/>
            <person name="Submissions Spin"/>
        </authorList>
    </citation>
    <scope>NUCLEOTIDE SEQUENCE [LARGE SCALE GENOMIC DNA]</scope>
    <source>
        <strain evidence="3">DSM 44983</strain>
    </source>
</reference>
<name>A0A1C5ILA0_9ACTN</name>
<accession>A0A1C5ILA0</accession>
<dbReference type="EMBL" id="LT607752">
    <property type="protein sequence ID" value="SCG58903.1"/>
    <property type="molecule type" value="Genomic_DNA"/>
</dbReference>
<evidence type="ECO:0000313" key="2">
    <source>
        <dbReference type="EMBL" id="SCG58903.1"/>
    </source>
</evidence>
<protein>
    <submittedName>
        <fullName evidence="2">Uncharacterized protein</fullName>
    </submittedName>
</protein>
<feature type="compositionally biased region" description="Polar residues" evidence="1">
    <location>
        <begin position="45"/>
        <end position="54"/>
    </location>
</feature>